<dbReference type="InterPro" id="IPR034122">
    <property type="entry name" value="Retropepsin-like_bacterial"/>
</dbReference>
<gene>
    <name evidence="2" type="ORF">CKO42_17000</name>
</gene>
<dbReference type="GO" id="GO:0006508">
    <property type="term" value="P:proteolysis"/>
    <property type="evidence" value="ECO:0007669"/>
    <property type="project" value="InterPro"/>
</dbReference>
<dbReference type="EMBL" id="NRRY01000032">
    <property type="protein sequence ID" value="MBK1620108.1"/>
    <property type="molecule type" value="Genomic_DNA"/>
</dbReference>
<dbReference type="Proteomes" id="UP001138768">
    <property type="component" value="Unassembled WGS sequence"/>
</dbReference>
<name>A0A9X0WAR5_9GAMM</name>
<evidence type="ECO:0000313" key="2">
    <source>
        <dbReference type="EMBL" id="MBK1620108.1"/>
    </source>
</evidence>
<dbReference type="InterPro" id="IPR021109">
    <property type="entry name" value="Peptidase_aspartic_dom_sf"/>
</dbReference>
<dbReference type="GO" id="GO:0004190">
    <property type="term" value="F:aspartic-type endopeptidase activity"/>
    <property type="evidence" value="ECO:0007669"/>
    <property type="project" value="InterPro"/>
</dbReference>
<dbReference type="Pfam" id="PF13975">
    <property type="entry name" value="gag-asp_proteas"/>
    <property type="match status" value="1"/>
</dbReference>
<dbReference type="InterPro" id="IPR001969">
    <property type="entry name" value="Aspartic_peptidase_AS"/>
</dbReference>
<keyword evidence="3" id="KW-1185">Reference proteome</keyword>
<dbReference type="PROSITE" id="PS00141">
    <property type="entry name" value="ASP_PROTEASE"/>
    <property type="match status" value="1"/>
</dbReference>
<evidence type="ECO:0008006" key="4">
    <source>
        <dbReference type="Google" id="ProtNLM"/>
    </source>
</evidence>
<protein>
    <recommendedName>
        <fullName evidence="4">Peptidase A2 domain-containing protein</fullName>
    </recommendedName>
</protein>
<proteinExistence type="predicted"/>
<dbReference type="CDD" id="cd05483">
    <property type="entry name" value="retropepsin_like_bacteria"/>
    <property type="match status" value="1"/>
</dbReference>
<feature type="region of interest" description="Disordered" evidence="1">
    <location>
        <begin position="255"/>
        <end position="279"/>
    </location>
</feature>
<accession>A0A9X0WAR5</accession>
<organism evidence="2 3">
    <name type="scientific">Lamprobacter modestohalophilus</name>
    <dbReference type="NCBI Taxonomy" id="1064514"/>
    <lineage>
        <taxon>Bacteria</taxon>
        <taxon>Pseudomonadati</taxon>
        <taxon>Pseudomonadota</taxon>
        <taxon>Gammaproteobacteria</taxon>
        <taxon>Chromatiales</taxon>
        <taxon>Chromatiaceae</taxon>
        <taxon>Lamprobacter</taxon>
    </lineage>
</organism>
<evidence type="ECO:0000256" key="1">
    <source>
        <dbReference type="SAM" id="MobiDB-lite"/>
    </source>
</evidence>
<dbReference type="AlphaFoldDB" id="A0A9X0WAR5"/>
<sequence>MRAKYLNWNPSRNRNWNWNRNRNRLGYVLASLLLVAAGGQVAAAQVEIGPELSRLSTAHGFAVSGIEVLEDERGRSEDVDLYRRLRVLLERFDHILVHGASGEVARVIIMGRTNTAPPPKLQIDPEPGSEATAGQIELETIRQGAQHSVRVTLEGAAGRRVDRTLLIDTGADAVVLPASMIAPLGIDQAALAEREVQTANGRTQALMGTLEAVWLDGERLPGVAVAFIEADKLGTSGLLGMSVLGRYQMTIDDDNSRLTLTPNRGSGTATSGEAQAPDQ</sequence>
<comment type="caution">
    <text evidence="2">The sequence shown here is derived from an EMBL/GenBank/DDBJ whole genome shotgun (WGS) entry which is preliminary data.</text>
</comment>
<dbReference type="RefSeq" id="WP_200246605.1">
    <property type="nucleotide sequence ID" value="NZ_NRRY01000032.1"/>
</dbReference>
<dbReference type="SUPFAM" id="SSF50630">
    <property type="entry name" value="Acid proteases"/>
    <property type="match status" value="1"/>
</dbReference>
<dbReference type="Gene3D" id="2.40.70.10">
    <property type="entry name" value="Acid Proteases"/>
    <property type="match status" value="1"/>
</dbReference>
<feature type="compositionally biased region" description="Polar residues" evidence="1">
    <location>
        <begin position="257"/>
        <end position="279"/>
    </location>
</feature>
<reference evidence="2 3" key="1">
    <citation type="journal article" date="2020" name="Microorganisms">
        <title>Osmotic Adaptation and Compatible Solute Biosynthesis of Phototrophic Bacteria as Revealed from Genome Analyses.</title>
        <authorList>
            <person name="Imhoff J.F."/>
            <person name="Rahn T."/>
            <person name="Kunzel S."/>
            <person name="Keller A."/>
            <person name="Neulinger S.C."/>
        </authorList>
    </citation>
    <scope>NUCLEOTIDE SEQUENCE [LARGE SCALE GENOMIC DNA]</scope>
    <source>
        <strain evidence="2 3">DSM 25653</strain>
    </source>
</reference>
<evidence type="ECO:0000313" key="3">
    <source>
        <dbReference type="Proteomes" id="UP001138768"/>
    </source>
</evidence>